<evidence type="ECO:0000313" key="6">
    <source>
        <dbReference type="Proteomes" id="UP000785679"/>
    </source>
</evidence>
<dbReference type="PANTHER" id="PTHR43150">
    <property type="entry name" value="HYPERKINETIC, ISOFORM M"/>
    <property type="match status" value="1"/>
</dbReference>
<dbReference type="AlphaFoldDB" id="A0A8J8NPC9"/>
<dbReference type="SUPFAM" id="SSF51430">
    <property type="entry name" value="NAD(P)-linked oxidoreductase"/>
    <property type="match status" value="1"/>
</dbReference>
<dbReference type="Proteomes" id="UP000785679">
    <property type="component" value="Unassembled WGS sequence"/>
</dbReference>
<dbReference type="InterPro" id="IPR005399">
    <property type="entry name" value="K_chnl_volt-dep_bsu_KCNAB-rel"/>
</dbReference>
<dbReference type="InterPro" id="IPR023210">
    <property type="entry name" value="NADP_OxRdtase_dom"/>
</dbReference>
<organism evidence="5 6">
    <name type="scientific">Halteria grandinella</name>
    <dbReference type="NCBI Taxonomy" id="5974"/>
    <lineage>
        <taxon>Eukaryota</taxon>
        <taxon>Sar</taxon>
        <taxon>Alveolata</taxon>
        <taxon>Ciliophora</taxon>
        <taxon>Intramacronucleata</taxon>
        <taxon>Spirotrichea</taxon>
        <taxon>Stichotrichia</taxon>
        <taxon>Sporadotrichida</taxon>
        <taxon>Halteriidae</taxon>
        <taxon>Halteria</taxon>
    </lineage>
</organism>
<gene>
    <name evidence="5" type="ORF">FGO68_gene830</name>
</gene>
<dbReference type="PRINTS" id="PR01577">
    <property type="entry name" value="KCNABCHANNEL"/>
</dbReference>
<dbReference type="GO" id="GO:0016491">
    <property type="term" value="F:oxidoreductase activity"/>
    <property type="evidence" value="ECO:0007669"/>
    <property type="project" value="UniProtKB-KW"/>
</dbReference>
<proteinExistence type="inferred from homology"/>
<evidence type="ECO:0000259" key="4">
    <source>
        <dbReference type="Pfam" id="PF00248"/>
    </source>
</evidence>
<feature type="domain" description="NADP-dependent oxidoreductase" evidence="4">
    <location>
        <begin position="35"/>
        <end position="324"/>
    </location>
</feature>
<dbReference type="OrthoDB" id="2310150at2759"/>
<keyword evidence="2" id="KW-0521">NADP</keyword>
<evidence type="ECO:0000256" key="1">
    <source>
        <dbReference type="ARBA" id="ARBA00006515"/>
    </source>
</evidence>
<dbReference type="InterPro" id="IPR036812">
    <property type="entry name" value="NAD(P)_OxRdtase_dom_sf"/>
</dbReference>
<protein>
    <recommendedName>
        <fullName evidence="4">NADP-dependent oxidoreductase domain-containing protein</fullName>
    </recommendedName>
</protein>
<name>A0A8J8NPC9_HALGN</name>
<dbReference type="Pfam" id="PF00248">
    <property type="entry name" value="Aldo_ket_red"/>
    <property type="match status" value="1"/>
</dbReference>
<comment type="similarity">
    <text evidence="1">Belongs to the shaker potassium channel beta subunit family.</text>
</comment>
<keyword evidence="3" id="KW-0560">Oxidoreductase</keyword>
<sequence>MVYRYLGNTGLRVSIFSFGNMIQVVGQADNQKFMTDSVRAALDNGINFFDTAEMYGFGEAERCLGVALKEVGVKREEIVVSTKLFWGPSGSTELSESFKYFQDKGINQVGLSRKHIIEGMKNSLARLQLDYADIVFAHRSDAFTPLEETCRAFSWLIDQGKAFYWGTSEWDADTIAEAIQLCDKLGLHKPVAEQCQYNMLVRPRFEKEYRTLFEKYRYGSTVWSPLAQGFLSGRYNDGNIPEESRFNKWDPFWGNRISQAYLAGDKKNQLIRICKGLQEIAAELGYTQPQLALAWALASKDVSTLIIGFSKLEQLEENMKALELYAKWDKTLEDRLEALLQNGPEPRVDFRQFAPTTQRRQVAVYGDHSAVRK</sequence>
<dbReference type="PANTHER" id="PTHR43150:SF2">
    <property type="entry name" value="HYPERKINETIC, ISOFORM M"/>
    <property type="match status" value="1"/>
</dbReference>
<keyword evidence="6" id="KW-1185">Reference proteome</keyword>
<comment type="caution">
    <text evidence="5">The sequence shown here is derived from an EMBL/GenBank/DDBJ whole genome shotgun (WGS) entry which is preliminary data.</text>
</comment>
<accession>A0A8J8NPC9</accession>
<reference evidence="5" key="1">
    <citation type="submission" date="2019-06" db="EMBL/GenBank/DDBJ databases">
        <authorList>
            <person name="Zheng W."/>
        </authorList>
    </citation>
    <scope>NUCLEOTIDE SEQUENCE</scope>
    <source>
        <strain evidence="5">QDHG01</strain>
    </source>
</reference>
<dbReference type="Gene3D" id="3.20.20.100">
    <property type="entry name" value="NADP-dependent oxidoreductase domain"/>
    <property type="match status" value="1"/>
</dbReference>
<evidence type="ECO:0000313" key="5">
    <source>
        <dbReference type="EMBL" id="TNV77934.1"/>
    </source>
</evidence>
<evidence type="ECO:0000256" key="3">
    <source>
        <dbReference type="ARBA" id="ARBA00023002"/>
    </source>
</evidence>
<evidence type="ECO:0000256" key="2">
    <source>
        <dbReference type="ARBA" id="ARBA00022857"/>
    </source>
</evidence>
<dbReference type="EMBL" id="RRYP01011131">
    <property type="protein sequence ID" value="TNV77934.1"/>
    <property type="molecule type" value="Genomic_DNA"/>
</dbReference>